<evidence type="ECO:0000259" key="1">
    <source>
        <dbReference type="Pfam" id="PF04233"/>
    </source>
</evidence>
<dbReference type="AlphaFoldDB" id="A0A4Y7RKV0"/>
<dbReference type="InterPro" id="IPR006528">
    <property type="entry name" value="Phage_head_morphogenesis_dom"/>
</dbReference>
<evidence type="ECO:0000313" key="2">
    <source>
        <dbReference type="EMBL" id="TEB09312.1"/>
    </source>
</evidence>
<dbReference type="NCBIfam" id="TIGR01641">
    <property type="entry name" value="phageSPP1_gp7"/>
    <property type="match status" value="1"/>
</dbReference>
<feature type="domain" description="Phage head morphogenesis" evidence="1">
    <location>
        <begin position="150"/>
        <end position="244"/>
    </location>
</feature>
<protein>
    <recommendedName>
        <fullName evidence="1">Phage head morphogenesis domain-containing protein</fullName>
    </recommendedName>
</protein>
<dbReference type="Pfam" id="PF04233">
    <property type="entry name" value="Phage_Mu_F"/>
    <property type="match status" value="1"/>
</dbReference>
<reference evidence="2 3" key="1">
    <citation type="journal article" date="2018" name="Environ. Microbiol.">
        <title>Novel energy conservation strategies and behaviour of Pelotomaculum schinkii driving syntrophic propionate catabolism.</title>
        <authorList>
            <person name="Hidalgo-Ahumada C.A.P."/>
            <person name="Nobu M.K."/>
            <person name="Narihiro T."/>
            <person name="Tamaki H."/>
            <person name="Liu W.T."/>
            <person name="Kamagata Y."/>
            <person name="Stams A.J.M."/>
            <person name="Imachi H."/>
            <person name="Sousa D.Z."/>
        </authorList>
    </citation>
    <scope>NUCLEOTIDE SEQUENCE [LARGE SCALE GENOMIC DNA]</scope>
    <source>
        <strain evidence="2 3">MGP</strain>
    </source>
</reference>
<accession>A0A4Y7RKV0</accession>
<proteinExistence type="predicted"/>
<dbReference type="EMBL" id="QFFZ01000052">
    <property type="protein sequence ID" value="TEB09312.1"/>
    <property type="molecule type" value="Genomic_DNA"/>
</dbReference>
<keyword evidence="3" id="KW-1185">Reference proteome</keyword>
<organism evidence="2 3">
    <name type="scientific">Pelotomaculum propionicicum</name>
    <dbReference type="NCBI Taxonomy" id="258475"/>
    <lineage>
        <taxon>Bacteria</taxon>
        <taxon>Bacillati</taxon>
        <taxon>Bacillota</taxon>
        <taxon>Clostridia</taxon>
        <taxon>Eubacteriales</taxon>
        <taxon>Desulfotomaculaceae</taxon>
        <taxon>Pelotomaculum</taxon>
    </lineage>
</organism>
<gene>
    <name evidence="2" type="ORF">Pmgp_03244</name>
</gene>
<dbReference type="OrthoDB" id="9765386at2"/>
<dbReference type="RefSeq" id="WP_134215226.1">
    <property type="nucleotide sequence ID" value="NZ_QFFZ01000052.1"/>
</dbReference>
<evidence type="ECO:0000313" key="3">
    <source>
        <dbReference type="Proteomes" id="UP000297597"/>
    </source>
</evidence>
<name>A0A4Y7RKV0_9FIRM</name>
<dbReference type="Proteomes" id="UP000297597">
    <property type="component" value="Unassembled WGS sequence"/>
</dbReference>
<sequence>MDQQLLFKQLDNAEGKVLARLVNWLDRARKAIPWSEIERLQRQGGPSVLSRLPPIKTDAGSLAGILSNHAVEMFAAGRAHGQLLVDDLHQRFVGRKLADLPGFDFNYEDDPKIIPEKAIKAMEARSIVLAGDVDGDLTAGLKKIMVRFLAGESRKETELAVEDLLNSGQERASLITTTETTYSYNRGRLASYAENRVDYVRFSAVMDGRTSAVCRSRHGLIMRLDDTRVSGNTPPLHGRCRSVLDPLYSCYQGELITEEALDWSNVAPLPKGWKSAA</sequence>
<comment type="caution">
    <text evidence="2">The sequence shown here is derived from an EMBL/GenBank/DDBJ whole genome shotgun (WGS) entry which is preliminary data.</text>
</comment>